<protein>
    <recommendedName>
        <fullName evidence="3">DNA mismatch repair protein MutS</fullName>
    </recommendedName>
</protein>
<organism evidence="1 2">
    <name type="scientific">Roseburia inulinivorans DSM 16841</name>
    <dbReference type="NCBI Taxonomy" id="622312"/>
    <lineage>
        <taxon>Bacteria</taxon>
        <taxon>Bacillati</taxon>
        <taxon>Bacillota</taxon>
        <taxon>Clostridia</taxon>
        <taxon>Lachnospirales</taxon>
        <taxon>Lachnospiraceae</taxon>
        <taxon>Roseburia</taxon>
    </lineage>
</organism>
<evidence type="ECO:0000313" key="2">
    <source>
        <dbReference type="Proteomes" id="UP000003561"/>
    </source>
</evidence>
<sequence>MSLFDTVKDDDILEELKNVDLSNMTPIDALNKLYELQNKIKNRW</sequence>
<proteinExistence type="predicted"/>
<dbReference type="Gene3D" id="6.10.140.430">
    <property type="match status" value="1"/>
</dbReference>
<comment type="caution">
    <text evidence="1">The sequence shown here is derived from an EMBL/GenBank/DDBJ whole genome shotgun (WGS) entry which is preliminary data.</text>
</comment>
<reference evidence="1 2" key="2">
    <citation type="submission" date="2009-03" db="EMBL/GenBank/DDBJ databases">
        <title>Draft genome sequence of Roseburia inulinivorans (DSM 16841).</title>
        <authorList>
            <person name="Sudarsanam P."/>
            <person name="Ley R."/>
            <person name="Guruge J."/>
            <person name="Turnbaugh P.J."/>
            <person name="Mahowald M."/>
            <person name="Liep D."/>
            <person name="Gordon J."/>
        </authorList>
    </citation>
    <scope>NUCLEOTIDE SEQUENCE [LARGE SCALE GENOMIC DNA]</scope>
    <source>
        <strain evidence="1 2">DSM 16841</strain>
    </source>
</reference>
<reference evidence="1 2" key="1">
    <citation type="submission" date="2009-02" db="EMBL/GenBank/DDBJ databases">
        <authorList>
            <person name="Fulton L."/>
            <person name="Clifton S."/>
            <person name="Fulton B."/>
            <person name="Xu J."/>
            <person name="Minx P."/>
            <person name="Pepin K.H."/>
            <person name="Johnson M."/>
            <person name="Bhonagiri V."/>
            <person name="Nash W.E."/>
            <person name="Mardis E.R."/>
            <person name="Wilson R.K."/>
        </authorList>
    </citation>
    <scope>NUCLEOTIDE SEQUENCE [LARGE SCALE GENOMIC DNA]</scope>
    <source>
        <strain evidence="1 2">DSM 16841</strain>
    </source>
</reference>
<accession>C0FYD3</accession>
<name>C0FYD3_9FIRM</name>
<dbReference type="EMBL" id="ACFY01000154">
    <property type="protein sequence ID" value="EEG92467.1"/>
    <property type="molecule type" value="Genomic_DNA"/>
</dbReference>
<evidence type="ECO:0008006" key="3">
    <source>
        <dbReference type="Google" id="ProtNLM"/>
    </source>
</evidence>
<evidence type="ECO:0000313" key="1">
    <source>
        <dbReference type="EMBL" id="EEG92467.1"/>
    </source>
</evidence>
<dbReference type="Proteomes" id="UP000003561">
    <property type="component" value="Unassembled WGS sequence"/>
</dbReference>
<dbReference type="eggNOG" id="COG0249">
    <property type="taxonomic scope" value="Bacteria"/>
</dbReference>
<gene>
    <name evidence="1" type="ORF">ROSEINA2194_03772</name>
</gene>
<dbReference type="AlphaFoldDB" id="C0FYD3"/>